<feature type="domain" description="G" evidence="2">
    <location>
        <begin position="54"/>
        <end position="166"/>
    </location>
</feature>
<dbReference type="GO" id="GO:0019843">
    <property type="term" value="F:rRNA binding"/>
    <property type="evidence" value="ECO:0007669"/>
    <property type="project" value="TreeGrafter"/>
</dbReference>
<proteinExistence type="predicted"/>
<keyword evidence="1" id="KW-1133">Transmembrane helix</keyword>
<dbReference type="Gene3D" id="3.40.50.300">
    <property type="entry name" value="P-loop containing nucleotide triphosphate hydrolases"/>
    <property type="match status" value="1"/>
</dbReference>
<accession>C3PKR7</accession>
<evidence type="ECO:0000313" key="3">
    <source>
        <dbReference type="EMBL" id="ACP32003.1"/>
    </source>
</evidence>
<dbReference type="Pfam" id="PF01926">
    <property type="entry name" value="MMR_HSR1"/>
    <property type="match status" value="1"/>
</dbReference>
<keyword evidence="1" id="KW-0472">Membrane</keyword>
<gene>
    <name evidence="3" type="ordered locus">cauri_0404</name>
</gene>
<protein>
    <submittedName>
        <fullName evidence="3">Putative ABC transport system, ATP-binding protein</fullName>
    </submittedName>
</protein>
<name>C3PKR7_CORA7</name>
<feature type="transmembrane region" description="Helical" evidence="1">
    <location>
        <begin position="408"/>
        <end position="440"/>
    </location>
</feature>
<dbReference type="STRING" id="548476.cauri_0404"/>
<evidence type="ECO:0000259" key="2">
    <source>
        <dbReference type="Pfam" id="PF01926"/>
    </source>
</evidence>
<reference evidence="3 4" key="1">
    <citation type="journal article" date="2010" name="BMC Genomics">
        <title>Complete genome sequence and lifestyle of black-pigmented Corynebacterium aurimucosum ATCC 700975 (formerly C. nigricans CN-1) isolated from a vaginal swab of a woman with spontaneous abortion.</title>
        <authorList>
            <person name="Trost E."/>
            <person name="Gotker S."/>
            <person name="Schneider J."/>
            <person name="Schneiker-Bekel S."/>
            <person name="Szczepanowski R."/>
            <person name="Tilker A."/>
            <person name="Viehoever P."/>
            <person name="Arnold W."/>
            <person name="Bekel T."/>
            <person name="Blom J."/>
            <person name="Gartemann K.H."/>
            <person name="Linke B."/>
            <person name="Goesmann A."/>
            <person name="Puhler A."/>
            <person name="Shukla S.K."/>
            <person name="Tauch A."/>
        </authorList>
    </citation>
    <scope>NUCLEOTIDE SEQUENCE [LARGE SCALE GENOMIC DNA]</scope>
    <source>
        <strain evidence="4">ATCC 700975 / DSM 44827 / CIP 107346 / CN-1</strain>
    </source>
</reference>
<evidence type="ECO:0000256" key="1">
    <source>
        <dbReference type="SAM" id="Phobius"/>
    </source>
</evidence>
<dbReference type="SUPFAM" id="SSF52540">
    <property type="entry name" value="P-loop containing nucleoside triphosphate hydrolases"/>
    <property type="match status" value="1"/>
</dbReference>
<dbReference type="PANTHER" id="PTHR42698">
    <property type="entry name" value="GTPASE ERA"/>
    <property type="match status" value="1"/>
</dbReference>
<dbReference type="GO" id="GO:0005829">
    <property type="term" value="C:cytosol"/>
    <property type="evidence" value="ECO:0007669"/>
    <property type="project" value="TreeGrafter"/>
</dbReference>
<dbReference type="GeneID" id="31923023"/>
<dbReference type="RefSeq" id="WP_012714831.1">
    <property type="nucleotide sequence ID" value="NC_012590.1"/>
</dbReference>
<dbReference type="eggNOG" id="COG0699">
    <property type="taxonomic scope" value="Bacteria"/>
</dbReference>
<dbReference type="GO" id="GO:0043024">
    <property type="term" value="F:ribosomal small subunit binding"/>
    <property type="evidence" value="ECO:0007669"/>
    <property type="project" value="TreeGrafter"/>
</dbReference>
<feature type="transmembrane region" description="Helical" evidence="1">
    <location>
        <begin position="460"/>
        <end position="487"/>
    </location>
</feature>
<dbReference type="EMBL" id="CP001601">
    <property type="protein sequence ID" value="ACP32003.1"/>
    <property type="molecule type" value="Genomic_DNA"/>
</dbReference>
<dbReference type="GO" id="GO:0005525">
    <property type="term" value="F:GTP binding"/>
    <property type="evidence" value="ECO:0007669"/>
    <property type="project" value="InterPro"/>
</dbReference>
<dbReference type="Proteomes" id="UP000002077">
    <property type="component" value="Chromosome"/>
</dbReference>
<dbReference type="GO" id="GO:0000028">
    <property type="term" value="P:ribosomal small subunit assembly"/>
    <property type="evidence" value="ECO:0007669"/>
    <property type="project" value="TreeGrafter"/>
</dbReference>
<dbReference type="KEGG" id="car:cauri_0404"/>
<dbReference type="GO" id="GO:0005524">
    <property type="term" value="F:ATP binding"/>
    <property type="evidence" value="ECO:0007669"/>
    <property type="project" value="UniProtKB-KW"/>
</dbReference>
<dbReference type="InterPro" id="IPR027417">
    <property type="entry name" value="P-loop_NTPase"/>
</dbReference>
<keyword evidence="3" id="KW-0547">Nucleotide-binding</keyword>
<keyword evidence="4" id="KW-1185">Reference proteome</keyword>
<dbReference type="PANTHER" id="PTHR42698:SF1">
    <property type="entry name" value="GTPASE ERA, MITOCHONDRIAL"/>
    <property type="match status" value="1"/>
</dbReference>
<keyword evidence="1" id="KW-0812">Transmembrane</keyword>
<keyword evidence="3" id="KW-0067">ATP-binding</keyword>
<dbReference type="InterPro" id="IPR006073">
    <property type="entry name" value="GTP-bd"/>
</dbReference>
<sequence length="530" mass="56280">MFNRSHSLSERLDALDRAAESGGEFFTPEQHAAISRVRESAAARRALSAEHTVVGFFGATGSGKTSLFNAVVGEDLGASSPRRPTTSSPLAAVWHPEGSSELLDWLDVEDRRNRLGDFAPKAGPLILLDLPDFDSVEASNRAIATRLAGQVDVLVWVTDPEKYADNIIHDDFIRPHASHSAVTLAVLNKADKLADADVPTIADSLAELLCEDGLTKVKVVPTSAKTGLGVDDLRTAIAKVAAAHNAQTVRIEADLDTVTAAWADERAPKDVPAKAKKELDEHLATAAGAERLAAATAAAYRKRLGQTTGWLLTSWMLRLRADPLRRLGLREASDDTGVHRTSLPPLDAAGRARANKGLRSYAAAAADGLSPAWANAVADRAESITDTLPDALDRAAARTRLPAQPSKAWGILTFIQWLALLAALVGVLWYLAAAFIPGALTPLLGADLTPEIEGWPYPTLLILGGLLLGIVLGLISAAFGGAIGAGVKARTRRALRKEIAATSQELIVEPLSELRSRYGAFLDDIHAAAR</sequence>
<organism evidence="3 4">
    <name type="scientific">Corynebacterium aurimucosum (strain ATCC 700975 / DSM 44827 / CIP 107346 / CN-1)</name>
    <name type="common">Corynebacterium nigricans</name>
    <dbReference type="NCBI Taxonomy" id="548476"/>
    <lineage>
        <taxon>Bacteria</taxon>
        <taxon>Bacillati</taxon>
        <taxon>Actinomycetota</taxon>
        <taxon>Actinomycetes</taxon>
        <taxon>Mycobacteriales</taxon>
        <taxon>Corynebacteriaceae</taxon>
        <taxon>Corynebacterium</taxon>
    </lineage>
</organism>
<dbReference type="HOGENOM" id="CLU_016609_2_1_11"/>
<evidence type="ECO:0000313" key="4">
    <source>
        <dbReference type="Proteomes" id="UP000002077"/>
    </source>
</evidence>
<dbReference type="InterPro" id="IPR005662">
    <property type="entry name" value="GTPase_Era-like"/>
</dbReference>
<dbReference type="AlphaFoldDB" id="C3PKR7"/>